<reference evidence="3 4" key="1">
    <citation type="journal article" date="2013" name="J. Microbiol.">
        <title>Mucilaginibacter ginsenosidivorax sp. nov., with ginsenoside converting activity isolated from sediment.</title>
        <authorList>
            <person name="Kim J.K."/>
            <person name="Choi T.E."/>
            <person name="Liu Q.M."/>
            <person name="Park H.Y."/>
            <person name="Yi T.H."/>
            <person name="Yoon M.H."/>
            <person name="Kim S.C."/>
            <person name="Im W.T."/>
        </authorList>
    </citation>
    <scope>NUCLEOTIDE SEQUENCE [LARGE SCALE GENOMIC DNA]</scope>
    <source>
        <strain evidence="3 4">KHI28</strain>
    </source>
</reference>
<keyword evidence="4" id="KW-1185">Reference proteome</keyword>
<dbReference type="AlphaFoldDB" id="A0A5B8WDE7"/>
<dbReference type="PANTHER" id="PTHR30386:SF28">
    <property type="entry name" value="EXPORTED PROTEIN"/>
    <property type="match status" value="1"/>
</dbReference>
<evidence type="ECO:0000259" key="2">
    <source>
        <dbReference type="Pfam" id="PF26002"/>
    </source>
</evidence>
<feature type="domain" description="AprE-like beta-barrel" evidence="2">
    <location>
        <begin position="315"/>
        <end position="396"/>
    </location>
</feature>
<dbReference type="KEGG" id="mgk:FSB76_17500"/>
<protein>
    <submittedName>
        <fullName evidence="3">HlyD family efflux transporter periplasmic adaptor subunit</fullName>
    </submittedName>
</protein>
<dbReference type="Proteomes" id="UP000321362">
    <property type="component" value="Chromosome"/>
</dbReference>
<dbReference type="InterPro" id="IPR050739">
    <property type="entry name" value="MFP"/>
</dbReference>
<dbReference type="InterPro" id="IPR058982">
    <property type="entry name" value="Beta-barrel_AprE"/>
</dbReference>
<proteinExistence type="predicted"/>
<feature type="transmembrane region" description="Helical" evidence="1">
    <location>
        <begin position="12"/>
        <end position="34"/>
    </location>
</feature>
<sequence>MQDIITAVPSWILRWGITLFFAILILLIGLAALIKYPDIIKTRLKIQSPNSPKPVVAKIPGKLVKLLVNENELVVKNEPLAFIESTGNHLQIMHLTQNLTKLQDDIATGKLINNSLFTQANSAALGELQAAYQTFYQDFITYQSAVNNGFYLKKKTYLEKDLADINRQTGQLQQSKAIQQRNFKLADDEYTMHKKLADQKVETQSELRQQEAKFLAQKSPLIQTESALVAANNSYTGKQKEILELDNQISEQKARFRQSLNSLISQAEDWENKYILRASQAGKISFPGIIQENQVLSTGQEVFYVNPGNEAFFGEMDIPQDNMGKVKEGQPVLIKLRSYPFEEYGLIKGKINYIAEVPYKDSVFVSKVDFKVGKPINNKRPIHLKQGMIAEAEIITEDATIFQRVTRSVFKIVANK</sequence>
<dbReference type="OrthoDB" id="7057889at2"/>
<keyword evidence="1" id="KW-0812">Transmembrane</keyword>
<dbReference type="EMBL" id="CP042437">
    <property type="protein sequence ID" value="QEC80532.1"/>
    <property type="molecule type" value="Genomic_DNA"/>
</dbReference>
<gene>
    <name evidence="3" type="ORF">FSB76_17500</name>
</gene>
<accession>A0A5B8WDE7</accession>
<dbReference type="PRINTS" id="PR01490">
    <property type="entry name" value="RTXTOXIND"/>
</dbReference>
<dbReference type="PANTHER" id="PTHR30386">
    <property type="entry name" value="MEMBRANE FUSION SUBUNIT OF EMRAB-TOLC MULTIDRUG EFFLUX PUMP"/>
    <property type="match status" value="1"/>
</dbReference>
<keyword evidence="1" id="KW-1133">Transmembrane helix</keyword>
<dbReference type="Gene3D" id="2.40.30.170">
    <property type="match status" value="1"/>
</dbReference>
<keyword evidence="1" id="KW-0472">Membrane</keyword>
<evidence type="ECO:0000313" key="3">
    <source>
        <dbReference type="EMBL" id="QEC80532.1"/>
    </source>
</evidence>
<name>A0A5B8WDE7_9SPHI</name>
<dbReference type="Pfam" id="PF26002">
    <property type="entry name" value="Beta-barrel_AprE"/>
    <property type="match status" value="1"/>
</dbReference>
<evidence type="ECO:0000256" key="1">
    <source>
        <dbReference type="SAM" id="Phobius"/>
    </source>
</evidence>
<evidence type="ECO:0000313" key="4">
    <source>
        <dbReference type="Proteomes" id="UP000321362"/>
    </source>
</evidence>
<organism evidence="3 4">
    <name type="scientific">Mucilaginibacter ginsenosidivorax</name>
    <dbReference type="NCBI Taxonomy" id="862126"/>
    <lineage>
        <taxon>Bacteria</taxon>
        <taxon>Pseudomonadati</taxon>
        <taxon>Bacteroidota</taxon>
        <taxon>Sphingobacteriia</taxon>
        <taxon>Sphingobacteriales</taxon>
        <taxon>Sphingobacteriaceae</taxon>
        <taxon>Mucilaginibacter</taxon>
    </lineage>
</organism>